<gene>
    <name evidence="3" type="ORF">ERS852380_02956</name>
    <name evidence="2" type="ORF">ERS852429_00745</name>
    <name evidence="4" type="ORF">ERS852560_02155</name>
</gene>
<reference evidence="5 6" key="1">
    <citation type="submission" date="2015-09" db="EMBL/GenBank/DDBJ databases">
        <authorList>
            <consortium name="Pathogen Informatics"/>
        </authorList>
    </citation>
    <scope>NUCLEOTIDE SEQUENCE [LARGE SCALE GENOMIC DNA]</scope>
    <source>
        <strain evidence="3 6">2789STDY5608822</strain>
        <strain evidence="2 7">2789STDY5608872</strain>
        <strain evidence="4 5">2789STDY5834948</strain>
    </source>
</reference>
<keyword evidence="1" id="KW-0472">Membrane</keyword>
<accession>A0A174HGU2</accession>
<dbReference type="RefSeq" id="WP_005856393.1">
    <property type="nucleotide sequence ID" value="NZ_AP019729.1"/>
</dbReference>
<dbReference type="EMBL" id="CZBM01000008">
    <property type="protein sequence ID" value="CUQ31678.1"/>
    <property type="molecule type" value="Genomic_DNA"/>
</dbReference>
<evidence type="ECO:0000256" key="1">
    <source>
        <dbReference type="SAM" id="Phobius"/>
    </source>
</evidence>
<evidence type="ECO:0000313" key="3">
    <source>
        <dbReference type="EMBL" id="CUO72219.1"/>
    </source>
</evidence>
<protein>
    <submittedName>
        <fullName evidence="4">Uncharacterized protein</fullName>
    </submittedName>
</protein>
<dbReference type="NCBIfam" id="NF045580">
    <property type="entry name" value="symport_access"/>
    <property type="match status" value="1"/>
</dbReference>
<evidence type="ECO:0000313" key="6">
    <source>
        <dbReference type="Proteomes" id="UP000095455"/>
    </source>
</evidence>
<keyword evidence="1" id="KW-0812">Transmembrane</keyword>
<name>A0A174HGU2_PARDI</name>
<feature type="transmembrane region" description="Helical" evidence="1">
    <location>
        <begin position="9"/>
        <end position="28"/>
    </location>
</feature>
<dbReference type="EMBL" id="CYYK01000010">
    <property type="protein sequence ID" value="CUO72219.1"/>
    <property type="molecule type" value="Genomic_DNA"/>
</dbReference>
<keyword evidence="1" id="KW-1133">Transmembrane helix</keyword>
<evidence type="ECO:0000313" key="5">
    <source>
        <dbReference type="Proteomes" id="UP000095332"/>
    </source>
</evidence>
<dbReference type="EMBL" id="CYXP01000001">
    <property type="protein sequence ID" value="CUM82250.1"/>
    <property type="molecule type" value="Genomic_DNA"/>
</dbReference>
<proteinExistence type="predicted"/>
<dbReference type="InterPro" id="IPR054615">
    <property type="entry name" value="Symport_access"/>
</dbReference>
<organism evidence="4 5">
    <name type="scientific">Parabacteroides distasonis</name>
    <dbReference type="NCBI Taxonomy" id="823"/>
    <lineage>
        <taxon>Bacteria</taxon>
        <taxon>Pseudomonadati</taxon>
        <taxon>Bacteroidota</taxon>
        <taxon>Bacteroidia</taxon>
        <taxon>Bacteroidales</taxon>
        <taxon>Tannerellaceae</taxon>
        <taxon>Parabacteroides</taxon>
    </lineage>
</organism>
<dbReference type="Proteomes" id="UP000095591">
    <property type="component" value="Unassembled WGS sequence"/>
</dbReference>
<evidence type="ECO:0000313" key="2">
    <source>
        <dbReference type="EMBL" id="CUM82250.1"/>
    </source>
</evidence>
<dbReference type="AlphaFoldDB" id="A0A174HGU2"/>
<dbReference type="Proteomes" id="UP000095455">
    <property type="component" value="Unassembled WGS sequence"/>
</dbReference>
<evidence type="ECO:0000313" key="7">
    <source>
        <dbReference type="Proteomes" id="UP000095591"/>
    </source>
</evidence>
<dbReference type="Proteomes" id="UP000095332">
    <property type="component" value="Unassembled WGS sequence"/>
</dbReference>
<sequence length="47" mass="5455">MFGISDPGIWLAYLLAFACLLFSIWFGITTWNKEDDEKTNPTKESRK</sequence>
<evidence type="ECO:0000313" key="4">
    <source>
        <dbReference type="EMBL" id="CUQ31678.1"/>
    </source>
</evidence>